<dbReference type="PANTHER" id="PTHR33112:SF16">
    <property type="entry name" value="HETEROKARYON INCOMPATIBILITY DOMAIN-CONTAINING PROTEIN"/>
    <property type="match status" value="1"/>
</dbReference>
<name>A0AA40K3C0_9PEZI</name>
<proteinExistence type="predicted"/>
<feature type="non-terminal residue" evidence="2">
    <location>
        <position position="1"/>
    </location>
</feature>
<dbReference type="Proteomes" id="UP001172159">
    <property type="component" value="Unassembled WGS sequence"/>
</dbReference>
<feature type="domain" description="Heterokaryon incompatibility" evidence="1">
    <location>
        <begin position="1"/>
        <end position="152"/>
    </location>
</feature>
<organism evidence="2 3">
    <name type="scientific">Apiosordaria backusii</name>
    <dbReference type="NCBI Taxonomy" id="314023"/>
    <lineage>
        <taxon>Eukaryota</taxon>
        <taxon>Fungi</taxon>
        <taxon>Dikarya</taxon>
        <taxon>Ascomycota</taxon>
        <taxon>Pezizomycotina</taxon>
        <taxon>Sordariomycetes</taxon>
        <taxon>Sordariomycetidae</taxon>
        <taxon>Sordariales</taxon>
        <taxon>Lasiosphaeriaceae</taxon>
        <taxon>Apiosordaria</taxon>
    </lineage>
</organism>
<keyword evidence="3" id="KW-1185">Reference proteome</keyword>
<dbReference type="AlphaFoldDB" id="A0AA40K3C0"/>
<dbReference type="Pfam" id="PF06985">
    <property type="entry name" value="HET"/>
    <property type="match status" value="1"/>
</dbReference>
<protein>
    <submittedName>
        <fullName evidence="2">Heterokaryon incompatibility protein-domain-containing protein</fullName>
    </submittedName>
</protein>
<evidence type="ECO:0000313" key="2">
    <source>
        <dbReference type="EMBL" id="KAK0744403.1"/>
    </source>
</evidence>
<gene>
    <name evidence="2" type="ORF">B0T21DRAFT_280589</name>
</gene>
<accession>A0AA40K3C0</accession>
<evidence type="ECO:0000313" key="3">
    <source>
        <dbReference type="Proteomes" id="UP001172159"/>
    </source>
</evidence>
<sequence length="471" mass="52696">YLALSYTWGGADESLKNSTYQSNIHQRLQPYGLRGILNPKVLPQVYQDALLVAKGLGYRYIWIDAFCIIQDNDTDIEAQITNMGYVYQNADMTIAAGGGAGSEVPLFVKRQVSARPCLVKATVNGQPRYVIVSRPMDDTTSVLDSRLWVFQEQILSRRTVQFGPHYTTWRCSKMNAIESLPLNVPEESIPTEEALQLDDSIKKLQVWIKDTASHRLTAQLDFTHEFASAWYSAVCNYTNRNWSNRKDQIGAVMGVASVIATRSGWRHLAGLWREDLPYGLAWFKCNQPYANREKGTGYTDDLEHEANCAPSWSWAARANGPVVFLPRAGFQSYLVEVGETDWEWPAPAQKGIANGRLTLKGQLLQAYVQPVPFNTVALQPNSEGKWKAQLVDSVPNPVLVGEVYLDAPMTSSSPETICCLLLGTLHKGYRYWGVGLALRIVEKDGRQYFERAGLVGLFNPVAGQTKIVDIY</sequence>
<evidence type="ECO:0000259" key="1">
    <source>
        <dbReference type="Pfam" id="PF06985"/>
    </source>
</evidence>
<dbReference type="PANTHER" id="PTHR33112">
    <property type="entry name" value="DOMAIN PROTEIN, PUTATIVE-RELATED"/>
    <property type="match status" value="1"/>
</dbReference>
<reference evidence="2" key="1">
    <citation type="submission" date="2023-06" db="EMBL/GenBank/DDBJ databases">
        <title>Genome-scale phylogeny and comparative genomics of the fungal order Sordariales.</title>
        <authorList>
            <consortium name="Lawrence Berkeley National Laboratory"/>
            <person name="Hensen N."/>
            <person name="Bonometti L."/>
            <person name="Westerberg I."/>
            <person name="Brannstrom I.O."/>
            <person name="Guillou S."/>
            <person name="Cros-Aarteil S."/>
            <person name="Calhoun S."/>
            <person name="Haridas S."/>
            <person name="Kuo A."/>
            <person name="Mondo S."/>
            <person name="Pangilinan J."/>
            <person name="Riley R."/>
            <person name="Labutti K."/>
            <person name="Andreopoulos B."/>
            <person name="Lipzen A."/>
            <person name="Chen C."/>
            <person name="Yanf M."/>
            <person name="Daum C."/>
            <person name="Ng V."/>
            <person name="Clum A."/>
            <person name="Steindorff A."/>
            <person name="Ohm R."/>
            <person name="Martin F."/>
            <person name="Silar P."/>
            <person name="Natvig D."/>
            <person name="Lalanne C."/>
            <person name="Gautier V."/>
            <person name="Ament-Velasquez S.L."/>
            <person name="Kruys A."/>
            <person name="Hutchinson M.I."/>
            <person name="Powell A.J."/>
            <person name="Barry K."/>
            <person name="Miller A.N."/>
            <person name="Grigoriev I.V."/>
            <person name="Debuchy R."/>
            <person name="Gladieux P."/>
            <person name="Thoren M.H."/>
            <person name="Johannesson H."/>
        </authorList>
    </citation>
    <scope>NUCLEOTIDE SEQUENCE</scope>
    <source>
        <strain evidence="2">CBS 540.89</strain>
    </source>
</reference>
<dbReference type="InterPro" id="IPR010730">
    <property type="entry name" value="HET"/>
</dbReference>
<comment type="caution">
    <text evidence="2">The sequence shown here is derived from an EMBL/GenBank/DDBJ whole genome shotgun (WGS) entry which is preliminary data.</text>
</comment>
<dbReference type="EMBL" id="JAUKTV010000002">
    <property type="protein sequence ID" value="KAK0744403.1"/>
    <property type="molecule type" value="Genomic_DNA"/>
</dbReference>